<feature type="domain" description="RING-type" evidence="5">
    <location>
        <begin position="24"/>
        <end position="64"/>
    </location>
</feature>
<dbReference type="Proteomes" id="UP000596742">
    <property type="component" value="Unassembled WGS sequence"/>
</dbReference>
<dbReference type="AlphaFoldDB" id="A0A8B6EE07"/>
<sequence>MASVGYRDNLFFNLTEEEKEEFTCSICCHILRQPHECKNGHQFCHFCITRWSHHASHGSCPMCRVDGLYRENVELEERINQKIVRCEWKKCFWTGPLANLETHLHTVYVERSRKDAYRSLGMDTNRSRQSERSRKIEHSITKQNTALSQNIQKLDLQSHAKFEKIYKRIIEDEWQKLKKGENIKRRFMKLRRHIEEEDMRMLHRIKEVEMRKLKEIENNKRRVKSLDLTKEKFRDTSLRRSLRKDKEIKDENILQKHRIENMLKRRKSEKEKSEEKLKEIERVKSERSENFQRRLEREEREWKEKLADLLRKIRETEKKKNEEIKTMQTEIKSERSRDKEKEYTHKNISFFNVYRK</sequence>
<organism evidence="6 7">
    <name type="scientific">Mytilus galloprovincialis</name>
    <name type="common">Mediterranean mussel</name>
    <dbReference type="NCBI Taxonomy" id="29158"/>
    <lineage>
        <taxon>Eukaryota</taxon>
        <taxon>Metazoa</taxon>
        <taxon>Spiralia</taxon>
        <taxon>Lophotrochozoa</taxon>
        <taxon>Mollusca</taxon>
        <taxon>Bivalvia</taxon>
        <taxon>Autobranchia</taxon>
        <taxon>Pteriomorphia</taxon>
        <taxon>Mytilida</taxon>
        <taxon>Mytiloidea</taxon>
        <taxon>Mytilidae</taxon>
        <taxon>Mytilinae</taxon>
        <taxon>Mytilus</taxon>
    </lineage>
</organism>
<dbReference type="Gene3D" id="3.30.40.10">
    <property type="entry name" value="Zinc/RING finger domain, C3HC4 (zinc finger)"/>
    <property type="match status" value="1"/>
</dbReference>
<name>A0A8B6EE07_MYTGA</name>
<evidence type="ECO:0000256" key="2">
    <source>
        <dbReference type="ARBA" id="ARBA00022833"/>
    </source>
</evidence>
<dbReference type="PROSITE" id="PS50089">
    <property type="entry name" value="ZF_RING_2"/>
    <property type="match status" value="1"/>
</dbReference>
<dbReference type="GO" id="GO:0008270">
    <property type="term" value="F:zinc ion binding"/>
    <property type="evidence" value="ECO:0007669"/>
    <property type="project" value="UniProtKB-KW"/>
</dbReference>
<feature type="region of interest" description="Disordered" evidence="4">
    <location>
        <begin position="321"/>
        <end position="341"/>
    </location>
</feature>
<comment type="caution">
    <text evidence="6">The sequence shown here is derived from an EMBL/GenBank/DDBJ whole genome shotgun (WGS) entry which is preliminary data.</text>
</comment>
<keyword evidence="1 3" id="KW-0863">Zinc-finger</keyword>
<gene>
    <name evidence="6" type="ORF">MGAL_10B090566</name>
</gene>
<reference evidence="6" key="1">
    <citation type="submission" date="2018-11" db="EMBL/GenBank/DDBJ databases">
        <authorList>
            <person name="Alioto T."/>
            <person name="Alioto T."/>
        </authorList>
    </citation>
    <scope>NUCLEOTIDE SEQUENCE</scope>
</reference>
<evidence type="ECO:0000256" key="1">
    <source>
        <dbReference type="ARBA" id="ARBA00022771"/>
    </source>
</evidence>
<evidence type="ECO:0000259" key="5">
    <source>
        <dbReference type="PROSITE" id="PS50089"/>
    </source>
</evidence>
<accession>A0A8B6EE07</accession>
<keyword evidence="1 3" id="KW-0479">Metal-binding</keyword>
<evidence type="ECO:0000313" key="6">
    <source>
        <dbReference type="EMBL" id="VDI32699.1"/>
    </source>
</evidence>
<evidence type="ECO:0000256" key="4">
    <source>
        <dbReference type="SAM" id="MobiDB-lite"/>
    </source>
</evidence>
<dbReference type="InterPro" id="IPR013083">
    <property type="entry name" value="Znf_RING/FYVE/PHD"/>
</dbReference>
<evidence type="ECO:0000313" key="7">
    <source>
        <dbReference type="Proteomes" id="UP000596742"/>
    </source>
</evidence>
<proteinExistence type="predicted"/>
<evidence type="ECO:0000256" key="3">
    <source>
        <dbReference type="PROSITE-ProRule" id="PRU00175"/>
    </source>
</evidence>
<dbReference type="SUPFAM" id="SSF57850">
    <property type="entry name" value="RING/U-box"/>
    <property type="match status" value="1"/>
</dbReference>
<dbReference type="EMBL" id="UYJE01004940">
    <property type="protein sequence ID" value="VDI32699.1"/>
    <property type="molecule type" value="Genomic_DNA"/>
</dbReference>
<keyword evidence="7" id="KW-1185">Reference proteome</keyword>
<keyword evidence="2" id="KW-0862">Zinc</keyword>
<dbReference type="OrthoDB" id="6096940at2759"/>
<protein>
    <recommendedName>
        <fullName evidence="5">RING-type domain-containing protein</fullName>
    </recommendedName>
</protein>
<dbReference type="InterPro" id="IPR001841">
    <property type="entry name" value="Znf_RING"/>
</dbReference>